<organism evidence="2 3">
    <name type="scientific">Pectinatus brassicae</name>
    <dbReference type="NCBI Taxonomy" id="862415"/>
    <lineage>
        <taxon>Bacteria</taxon>
        <taxon>Bacillati</taxon>
        <taxon>Bacillota</taxon>
        <taxon>Negativicutes</taxon>
        <taxon>Selenomonadales</taxon>
        <taxon>Selenomonadaceae</taxon>
        <taxon>Pectinatus</taxon>
    </lineage>
</organism>
<dbReference type="EMBL" id="JACHFH010000001">
    <property type="protein sequence ID" value="MBB5334958.1"/>
    <property type="molecule type" value="Genomic_DNA"/>
</dbReference>
<feature type="transmembrane region" description="Helical" evidence="1">
    <location>
        <begin position="16"/>
        <end position="41"/>
    </location>
</feature>
<evidence type="ECO:0000256" key="1">
    <source>
        <dbReference type="SAM" id="Phobius"/>
    </source>
</evidence>
<accession>A0A840UJU1</accession>
<gene>
    <name evidence="2" type="ORF">HNR32_000058</name>
</gene>
<comment type="caution">
    <text evidence="2">The sequence shown here is derived from an EMBL/GenBank/DDBJ whole genome shotgun (WGS) entry which is preliminary data.</text>
</comment>
<dbReference type="AlphaFoldDB" id="A0A840UJU1"/>
<feature type="transmembrane region" description="Helical" evidence="1">
    <location>
        <begin position="62"/>
        <end position="81"/>
    </location>
</feature>
<dbReference type="Proteomes" id="UP000559117">
    <property type="component" value="Unassembled WGS sequence"/>
</dbReference>
<protein>
    <submittedName>
        <fullName evidence="2">Na+/melibiose symporter-like transporter</fullName>
    </submittedName>
</protein>
<dbReference type="SUPFAM" id="SSF103473">
    <property type="entry name" value="MFS general substrate transporter"/>
    <property type="match status" value="1"/>
</dbReference>
<sequence length="113" mass="12393">MWLTFTTPNLSGNSKIIYAVITYIFAGIIYTGIQTAITSILPNLTTHASERIILNTFRMTGGAIGAFICMTFTLPLVGLFGNGNEHVVSHLPWLFLVLLLLLCSSLPLSIFMK</sequence>
<proteinExistence type="predicted"/>
<evidence type="ECO:0000313" key="2">
    <source>
        <dbReference type="EMBL" id="MBB5334958.1"/>
    </source>
</evidence>
<reference evidence="2 3" key="1">
    <citation type="submission" date="2020-08" db="EMBL/GenBank/DDBJ databases">
        <title>Genomic Encyclopedia of Type Strains, Phase IV (KMG-IV): sequencing the most valuable type-strain genomes for metagenomic binning, comparative biology and taxonomic classification.</title>
        <authorList>
            <person name="Goeker M."/>
        </authorList>
    </citation>
    <scope>NUCLEOTIDE SEQUENCE [LARGE SCALE GENOMIC DNA]</scope>
    <source>
        <strain evidence="2 3">DSM 24661</strain>
    </source>
</reference>
<evidence type="ECO:0000313" key="3">
    <source>
        <dbReference type="Proteomes" id="UP000559117"/>
    </source>
</evidence>
<keyword evidence="1" id="KW-0812">Transmembrane</keyword>
<keyword evidence="1" id="KW-1133">Transmembrane helix</keyword>
<dbReference type="InterPro" id="IPR036259">
    <property type="entry name" value="MFS_trans_sf"/>
</dbReference>
<keyword evidence="1" id="KW-0472">Membrane</keyword>
<name>A0A840UJU1_9FIRM</name>
<dbReference type="Pfam" id="PF13347">
    <property type="entry name" value="MFS_2"/>
    <property type="match status" value="1"/>
</dbReference>
<keyword evidence="3" id="KW-1185">Reference proteome</keyword>
<feature type="transmembrane region" description="Helical" evidence="1">
    <location>
        <begin position="93"/>
        <end position="112"/>
    </location>
</feature>